<dbReference type="EMBL" id="HF937564">
    <property type="protein sequence ID" value="CCW28728.1"/>
    <property type="molecule type" value="Genomic_DNA"/>
</dbReference>
<feature type="region of interest" description="Disordered" evidence="1">
    <location>
        <begin position="18"/>
        <end position="106"/>
    </location>
</feature>
<accession>N1NEU6</accession>
<name>N1NEU6_ARADU</name>
<gene>
    <name evidence="2" type="ORF">ARAX_ADH18B08-018</name>
</gene>
<evidence type="ECO:0000313" key="2">
    <source>
        <dbReference type="EMBL" id="CCW28728.1"/>
    </source>
</evidence>
<reference evidence="2" key="1">
    <citation type="journal article" date="2013" name="Ann. Bot.">
        <title>The repetitive component of the A genome of peanut (Arachis hypogaea) and its role in remodelling intergenic sequence space since its evolutionary divergence from the B genome.</title>
        <authorList>
            <person name="Bertioli D.J."/>
            <person name="Vidigal B."/>
            <person name="Nielen S."/>
            <person name="Ratnaparkhe M.B."/>
            <person name="Lee T.H."/>
            <person name="Leal-Bertioli S.C."/>
            <person name="Kim C."/>
            <person name="Guimaraes P.M."/>
            <person name="Seijo G."/>
            <person name="Schwarzacher T."/>
            <person name="Paterson A.H."/>
            <person name="Heslop-Harrison P."/>
            <person name="Araujo A.C."/>
        </authorList>
    </citation>
    <scope>NUCLEOTIDE SEQUENCE</scope>
</reference>
<evidence type="ECO:0000256" key="1">
    <source>
        <dbReference type="SAM" id="MobiDB-lite"/>
    </source>
</evidence>
<proteinExistence type="predicted"/>
<feature type="compositionally biased region" description="Basic and acidic residues" evidence="1">
    <location>
        <begin position="53"/>
        <end position="77"/>
    </location>
</feature>
<organism evidence="2">
    <name type="scientific">Arachis duranensis</name>
    <name type="common">Wild peanut</name>
    <dbReference type="NCBI Taxonomy" id="130453"/>
    <lineage>
        <taxon>Eukaryota</taxon>
        <taxon>Viridiplantae</taxon>
        <taxon>Streptophyta</taxon>
        <taxon>Embryophyta</taxon>
        <taxon>Tracheophyta</taxon>
        <taxon>Spermatophyta</taxon>
        <taxon>Magnoliopsida</taxon>
        <taxon>eudicotyledons</taxon>
        <taxon>Gunneridae</taxon>
        <taxon>Pentapetalae</taxon>
        <taxon>rosids</taxon>
        <taxon>fabids</taxon>
        <taxon>Fabales</taxon>
        <taxon>Fabaceae</taxon>
        <taxon>Papilionoideae</taxon>
        <taxon>50 kb inversion clade</taxon>
        <taxon>dalbergioids sensu lato</taxon>
        <taxon>Dalbergieae</taxon>
        <taxon>Pterocarpus clade</taxon>
        <taxon>Arachis</taxon>
    </lineage>
</organism>
<reference evidence="2" key="2">
    <citation type="submission" date="2013-04" db="EMBL/GenBank/DDBJ databases">
        <authorList>
            <person name="Bertioli D."/>
        </authorList>
    </citation>
    <scope>NUCLEOTIDE SEQUENCE</scope>
</reference>
<protein>
    <submittedName>
        <fullName evidence="2">Uncharacterized protein</fullName>
    </submittedName>
</protein>
<sequence length="173" mass="19511">MDNVPFNSAYVTLAVHSRSQARIKEEGCVRSSATNGQKDKKTQKKIPQQQQQKNDDKEKTVKKKEENEVEEKRKKEDEEKEDALCVNEHEKKKKHGKEEEEVEEKEKCVATGVQVMGGTTSTVCNGLVLGSAQMIGGADLTKKKRKKKMKKGNKKTNVRGANIEGAFFKVKKF</sequence>
<dbReference type="AlphaFoldDB" id="N1NEU6"/>